<dbReference type="GO" id="GO:0000139">
    <property type="term" value="C:Golgi membrane"/>
    <property type="evidence" value="ECO:0007669"/>
    <property type="project" value="UniProtKB-SubCell"/>
</dbReference>
<dbReference type="PANTHER" id="PTHR16133:SF0">
    <property type="entry name" value="ZINC_IRON REGULATED TRANSPORTER-RELATED PROTEIN 102B, ISOFORM E"/>
    <property type="match status" value="1"/>
</dbReference>
<reference evidence="8" key="1">
    <citation type="submission" date="2018-05" db="EMBL/GenBank/DDBJ databases">
        <authorList>
            <person name="Lanie J.A."/>
            <person name="Ng W.-L."/>
            <person name="Kazmierczak K.M."/>
            <person name="Andrzejewski T.M."/>
            <person name="Davidsen T.M."/>
            <person name="Wayne K.J."/>
            <person name="Tettelin H."/>
            <person name="Glass J.I."/>
            <person name="Rusch D."/>
            <person name="Podicherti R."/>
            <person name="Tsui H.-C.T."/>
            <person name="Winkler M.E."/>
        </authorList>
    </citation>
    <scope>NUCLEOTIDE SEQUENCE</scope>
</reference>
<dbReference type="GO" id="GO:0006829">
    <property type="term" value="P:zinc ion transport"/>
    <property type="evidence" value="ECO:0007669"/>
    <property type="project" value="InterPro"/>
</dbReference>
<evidence type="ECO:0000256" key="1">
    <source>
        <dbReference type="ARBA" id="ARBA00004127"/>
    </source>
</evidence>
<feature type="transmembrane region" description="Helical" evidence="7">
    <location>
        <begin position="205"/>
        <end position="225"/>
    </location>
</feature>
<dbReference type="InterPro" id="IPR003689">
    <property type="entry name" value="ZIP"/>
</dbReference>
<evidence type="ECO:0000256" key="7">
    <source>
        <dbReference type="SAM" id="Phobius"/>
    </source>
</evidence>
<evidence type="ECO:0000256" key="3">
    <source>
        <dbReference type="ARBA" id="ARBA00022692"/>
    </source>
</evidence>
<feature type="transmembrane region" description="Helical" evidence="7">
    <location>
        <begin position="109"/>
        <end position="129"/>
    </location>
</feature>
<feature type="transmembrane region" description="Helical" evidence="7">
    <location>
        <begin position="174"/>
        <end position="193"/>
    </location>
</feature>
<organism evidence="8">
    <name type="scientific">marine metagenome</name>
    <dbReference type="NCBI Taxonomy" id="408172"/>
    <lineage>
        <taxon>unclassified sequences</taxon>
        <taxon>metagenomes</taxon>
        <taxon>ecological metagenomes</taxon>
    </lineage>
</organism>
<evidence type="ECO:0000256" key="2">
    <source>
        <dbReference type="ARBA" id="ARBA00004394"/>
    </source>
</evidence>
<evidence type="ECO:0008006" key="9">
    <source>
        <dbReference type="Google" id="ProtNLM"/>
    </source>
</evidence>
<dbReference type="EMBL" id="UINC01024700">
    <property type="protein sequence ID" value="SVA98869.1"/>
    <property type="molecule type" value="Genomic_DNA"/>
</dbReference>
<proteinExistence type="predicted"/>
<keyword evidence="3 7" id="KW-0812">Transmembrane</keyword>
<keyword evidence="5" id="KW-0333">Golgi apparatus</keyword>
<evidence type="ECO:0000313" key="8">
    <source>
        <dbReference type="EMBL" id="SVA98869.1"/>
    </source>
</evidence>
<comment type="subcellular location">
    <subcellularLocation>
        <location evidence="1">Endomembrane system</location>
        <topology evidence="1">Multi-pass membrane protein</topology>
    </subcellularLocation>
    <subcellularLocation>
        <location evidence="2">Golgi apparatus membrane</location>
    </subcellularLocation>
</comment>
<evidence type="ECO:0000256" key="6">
    <source>
        <dbReference type="ARBA" id="ARBA00023136"/>
    </source>
</evidence>
<protein>
    <recommendedName>
        <fullName evidence="9">Zinc/iron permease</fullName>
    </recommendedName>
</protein>
<dbReference type="PANTHER" id="PTHR16133">
    <property type="entry name" value="SOLUTE CARRIER FAMILY 39 ZINC TRANSPORTER , MEMBER 9-RELATED"/>
    <property type="match status" value="1"/>
</dbReference>
<name>A0A382ABU0_9ZZZZ</name>
<feature type="transmembrane region" description="Helical" evidence="7">
    <location>
        <begin position="6"/>
        <end position="26"/>
    </location>
</feature>
<dbReference type="Pfam" id="PF02535">
    <property type="entry name" value="Zip"/>
    <property type="match status" value="2"/>
</dbReference>
<gene>
    <name evidence="8" type="ORF">METZ01_LOCUS151723</name>
</gene>
<keyword evidence="4 7" id="KW-1133">Transmembrane helix</keyword>
<feature type="transmembrane region" description="Helical" evidence="7">
    <location>
        <begin position="141"/>
        <end position="162"/>
    </location>
</feature>
<feature type="transmembrane region" description="Helical" evidence="7">
    <location>
        <begin position="38"/>
        <end position="56"/>
    </location>
</feature>
<dbReference type="AlphaFoldDB" id="A0A382ABU0"/>
<feature type="transmembrane region" description="Helical" evidence="7">
    <location>
        <begin position="76"/>
        <end position="97"/>
    </location>
</feature>
<accession>A0A382ABU0</accession>
<evidence type="ECO:0000256" key="5">
    <source>
        <dbReference type="ARBA" id="ARBA00023034"/>
    </source>
</evidence>
<sequence length="259" mass="27753">MESQTLIFVLAAIMFVAVAVFGYIPMSLDLSSVRLKQLTAIGAGVLIGSAFLVIIPEALEIFEGHEEGEESHVEPSTMGLAILSGFVLMLLLEIFGLPHAVHHDEDKHLLGLSATIGLIIHAAVDGLAVGASVSSSTETGLIVFVAIMLHKGPAAFGLSSFLQHIKIDKTKSQMYLLLFALSSPIVAILSFFTLQDSTFATDDNIGLALMFSAGTFIYVATVDVLPEVHSHDHENEAPTWFVIFGMILVFLITLIGHGH</sequence>
<dbReference type="InterPro" id="IPR045891">
    <property type="entry name" value="ZIP9"/>
</dbReference>
<feature type="transmembrane region" description="Helical" evidence="7">
    <location>
        <begin position="237"/>
        <end position="256"/>
    </location>
</feature>
<dbReference type="GO" id="GO:0046873">
    <property type="term" value="F:metal ion transmembrane transporter activity"/>
    <property type="evidence" value="ECO:0007669"/>
    <property type="project" value="InterPro"/>
</dbReference>
<keyword evidence="6 7" id="KW-0472">Membrane</keyword>
<evidence type="ECO:0000256" key="4">
    <source>
        <dbReference type="ARBA" id="ARBA00022989"/>
    </source>
</evidence>